<dbReference type="Gene3D" id="3.40.50.300">
    <property type="entry name" value="P-loop containing nucleotide triphosphate hydrolases"/>
    <property type="match status" value="1"/>
</dbReference>
<reference evidence="9" key="1">
    <citation type="submission" date="2023-05" db="EMBL/GenBank/DDBJ databases">
        <authorList>
            <person name="Stuckert A."/>
        </authorList>
    </citation>
    <scope>NUCLEOTIDE SEQUENCE</scope>
</reference>
<dbReference type="EMBL" id="CATNWA010014541">
    <property type="protein sequence ID" value="CAI9573115.1"/>
    <property type="molecule type" value="Genomic_DNA"/>
</dbReference>
<proteinExistence type="predicted"/>
<feature type="transmembrane region" description="Helical" evidence="7">
    <location>
        <begin position="39"/>
        <end position="59"/>
    </location>
</feature>
<keyword evidence="6 7" id="KW-0472">Membrane</keyword>
<evidence type="ECO:0000256" key="7">
    <source>
        <dbReference type="SAM" id="Phobius"/>
    </source>
</evidence>
<evidence type="ECO:0000313" key="9">
    <source>
        <dbReference type="EMBL" id="CAI9573115.1"/>
    </source>
</evidence>
<dbReference type="PANTHER" id="PTHR24223">
    <property type="entry name" value="ATP-BINDING CASSETTE SUB-FAMILY C"/>
    <property type="match status" value="1"/>
</dbReference>
<dbReference type="CDD" id="cd18605">
    <property type="entry name" value="ABC_6TM_MRP7_D2_like"/>
    <property type="match status" value="1"/>
</dbReference>
<keyword evidence="2 7" id="KW-0812">Transmembrane</keyword>
<evidence type="ECO:0000256" key="6">
    <source>
        <dbReference type="ARBA" id="ARBA00023136"/>
    </source>
</evidence>
<organism evidence="9 10">
    <name type="scientific">Staurois parvus</name>
    <dbReference type="NCBI Taxonomy" id="386267"/>
    <lineage>
        <taxon>Eukaryota</taxon>
        <taxon>Metazoa</taxon>
        <taxon>Chordata</taxon>
        <taxon>Craniata</taxon>
        <taxon>Vertebrata</taxon>
        <taxon>Euteleostomi</taxon>
        <taxon>Amphibia</taxon>
        <taxon>Batrachia</taxon>
        <taxon>Anura</taxon>
        <taxon>Neobatrachia</taxon>
        <taxon>Ranoidea</taxon>
        <taxon>Ranidae</taxon>
        <taxon>Staurois</taxon>
    </lineage>
</organism>
<dbReference type="InterPro" id="IPR036640">
    <property type="entry name" value="ABC1_TM_sf"/>
</dbReference>
<evidence type="ECO:0000256" key="3">
    <source>
        <dbReference type="ARBA" id="ARBA00022741"/>
    </source>
</evidence>
<sequence length="495" mass="54853">MVAVVLMKRMTGRRSCSLSLRWGEEEKKEGAVSLQVYAAYWRAVGSCLAVSVLLALFLMQASRNVSDWWLSHWIASFSDMSRNVSMSVLIPPVPSPALLLFSSGTLVSPVRWAESADQNSSGNITFYLSVYGGIAAANSIFTALRALLFALGTVHAATAIHRRLLQRVLQATVTFFDSTPVGRIINRFSSDMYCVDDFLPFMLNIFLANIFGLLGMLVMISYGLPWILPVLLPLGLLYYSIQRFYRHTSRELKRLQSITLSPIYSHFSETLSGLSTIRATRHTDRFKVECESRLDVNQRCVFASNTAIQWLDIRLQMIGVVVVTAIAVIAIIQHQRRAGDPGLVGLSLSYALSITGLLSGLISSFTQTEAMMVSVERAEEYSTMLPCEPREGIVTVEPDWPKHGCIEFRDAILCYRPGLPNALDGVNFTISPGEKIGIVGRTGSGKSSLFLVLFRMMELNSGHILIDGTSTRELNLEDLRVTTCHHPPGSLSVQW</sequence>
<dbReference type="InterPro" id="IPR027417">
    <property type="entry name" value="P-loop_NTPase"/>
</dbReference>
<evidence type="ECO:0000256" key="2">
    <source>
        <dbReference type="ARBA" id="ARBA00022692"/>
    </source>
</evidence>
<feature type="transmembrane region" description="Helical" evidence="7">
    <location>
        <begin position="198"/>
        <end position="220"/>
    </location>
</feature>
<keyword evidence="10" id="KW-1185">Reference proteome</keyword>
<evidence type="ECO:0000259" key="8">
    <source>
        <dbReference type="PROSITE" id="PS50929"/>
    </source>
</evidence>
<feature type="transmembrane region" description="Helical" evidence="7">
    <location>
        <begin position="313"/>
        <end position="332"/>
    </location>
</feature>
<dbReference type="Proteomes" id="UP001162483">
    <property type="component" value="Unassembled WGS sequence"/>
</dbReference>
<evidence type="ECO:0000256" key="4">
    <source>
        <dbReference type="ARBA" id="ARBA00022840"/>
    </source>
</evidence>
<dbReference type="Pfam" id="PF00005">
    <property type="entry name" value="ABC_tran"/>
    <property type="match status" value="1"/>
</dbReference>
<evidence type="ECO:0000256" key="1">
    <source>
        <dbReference type="ARBA" id="ARBA00022448"/>
    </source>
</evidence>
<keyword evidence="4" id="KW-0067">ATP-binding</keyword>
<accession>A0ABN9DKG4</accession>
<feature type="domain" description="ABC transmembrane type-1" evidence="8">
    <location>
        <begin position="52"/>
        <end position="370"/>
    </location>
</feature>
<dbReference type="PANTHER" id="PTHR24223:SF330">
    <property type="entry name" value="ATP-BINDING CASSETTE SUB-FAMILY C MEMBER 10"/>
    <property type="match status" value="1"/>
</dbReference>
<dbReference type="InterPro" id="IPR003439">
    <property type="entry name" value="ABC_transporter-like_ATP-bd"/>
</dbReference>
<dbReference type="InterPro" id="IPR011527">
    <property type="entry name" value="ABC1_TM_dom"/>
</dbReference>
<keyword evidence="3" id="KW-0547">Nucleotide-binding</keyword>
<evidence type="ECO:0000313" key="10">
    <source>
        <dbReference type="Proteomes" id="UP001162483"/>
    </source>
</evidence>
<comment type="caution">
    <text evidence="9">The sequence shown here is derived from an EMBL/GenBank/DDBJ whole genome shotgun (WGS) entry which is preliminary data.</text>
</comment>
<dbReference type="Gene3D" id="1.20.1560.10">
    <property type="entry name" value="ABC transporter type 1, transmembrane domain"/>
    <property type="match status" value="1"/>
</dbReference>
<dbReference type="InterPro" id="IPR050173">
    <property type="entry name" value="ABC_transporter_C-like"/>
</dbReference>
<dbReference type="Pfam" id="PF00664">
    <property type="entry name" value="ABC_membrane"/>
    <property type="match status" value="1"/>
</dbReference>
<gene>
    <name evidence="9" type="ORF">SPARVUS_LOCUS7589984</name>
</gene>
<evidence type="ECO:0000256" key="5">
    <source>
        <dbReference type="ARBA" id="ARBA00022989"/>
    </source>
</evidence>
<keyword evidence="5 7" id="KW-1133">Transmembrane helix</keyword>
<protein>
    <recommendedName>
        <fullName evidence="8">ABC transmembrane type-1 domain-containing protein</fullName>
    </recommendedName>
</protein>
<dbReference type="SUPFAM" id="SSF90123">
    <property type="entry name" value="ABC transporter transmembrane region"/>
    <property type="match status" value="1"/>
</dbReference>
<keyword evidence="1" id="KW-0813">Transport</keyword>
<feature type="transmembrane region" description="Helical" evidence="7">
    <location>
        <begin position="344"/>
        <end position="362"/>
    </location>
</feature>
<dbReference type="SUPFAM" id="SSF52540">
    <property type="entry name" value="P-loop containing nucleoside triphosphate hydrolases"/>
    <property type="match status" value="1"/>
</dbReference>
<dbReference type="PROSITE" id="PS50929">
    <property type="entry name" value="ABC_TM1F"/>
    <property type="match status" value="1"/>
</dbReference>
<feature type="transmembrane region" description="Helical" evidence="7">
    <location>
        <begin position="130"/>
        <end position="157"/>
    </location>
</feature>
<name>A0ABN9DKG4_9NEOB</name>
<feature type="transmembrane region" description="Helical" evidence="7">
    <location>
        <begin position="226"/>
        <end position="245"/>
    </location>
</feature>